<keyword evidence="2" id="KW-1185">Reference proteome</keyword>
<protein>
    <submittedName>
        <fullName evidence="1">4108_t:CDS:1</fullName>
    </submittedName>
</protein>
<sequence length="108" mass="12305">MFAPRIEKNETIDSYMDLIYRPLLQDNILENVEDDDDSSSISRGRGRGRARGRVRGRGRASTENLTQNVCAAIYLSLDKLWEVPNELSLIATILDPRMKSFPFINDSD</sequence>
<name>A0ACA9LQV2_9GLOM</name>
<reference evidence="1" key="1">
    <citation type="submission" date="2021-06" db="EMBL/GenBank/DDBJ databases">
        <authorList>
            <person name="Kallberg Y."/>
            <person name="Tangrot J."/>
            <person name="Rosling A."/>
        </authorList>
    </citation>
    <scope>NUCLEOTIDE SEQUENCE</scope>
    <source>
        <strain evidence="1">AU212A</strain>
    </source>
</reference>
<accession>A0ACA9LQV2</accession>
<organism evidence="1 2">
    <name type="scientific">Scutellospora calospora</name>
    <dbReference type="NCBI Taxonomy" id="85575"/>
    <lineage>
        <taxon>Eukaryota</taxon>
        <taxon>Fungi</taxon>
        <taxon>Fungi incertae sedis</taxon>
        <taxon>Mucoromycota</taxon>
        <taxon>Glomeromycotina</taxon>
        <taxon>Glomeromycetes</taxon>
        <taxon>Diversisporales</taxon>
        <taxon>Gigasporaceae</taxon>
        <taxon>Scutellospora</taxon>
    </lineage>
</organism>
<feature type="non-terminal residue" evidence="1">
    <location>
        <position position="108"/>
    </location>
</feature>
<evidence type="ECO:0000313" key="1">
    <source>
        <dbReference type="EMBL" id="CAG8538943.1"/>
    </source>
</evidence>
<comment type="caution">
    <text evidence="1">The sequence shown here is derived from an EMBL/GenBank/DDBJ whole genome shotgun (WGS) entry which is preliminary data.</text>
</comment>
<gene>
    <name evidence="1" type="ORF">SCALOS_LOCUS4762</name>
</gene>
<evidence type="ECO:0000313" key="2">
    <source>
        <dbReference type="Proteomes" id="UP000789860"/>
    </source>
</evidence>
<proteinExistence type="predicted"/>
<dbReference type="Proteomes" id="UP000789860">
    <property type="component" value="Unassembled WGS sequence"/>
</dbReference>
<dbReference type="EMBL" id="CAJVPM010006804">
    <property type="protein sequence ID" value="CAG8538943.1"/>
    <property type="molecule type" value="Genomic_DNA"/>
</dbReference>